<keyword evidence="3" id="KW-1185">Reference proteome</keyword>
<organism evidence="2 3">
    <name type="scientific">Neisseria sicca ATCC 29256</name>
    <dbReference type="NCBI Taxonomy" id="547045"/>
    <lineage>
        <taxon>Bacteria</taxon>
        <taxon>Pseudomonadati</taxon>
        <taxon>Pseudomonadota</taxon>
        <taxon>Betaproteobacteria</taxon>
        <taxon>Neisseriales</taxon>
        <taxon>Neisseriaceae</taxon>
        <taxon>Neisseria</taxon>
    </lineage>
</organism>
<protein>
    <submittedName>
        <fullName evidence="2">Uncharacterized protein</fullName>
    </submittedName>
</protein>
<dbReference type="EMBL" id="ACKO02000009">
    <property type="protein sequence ID" value="EET44473.1"/>
    <property type="molecule type" value="Genomic_DNA"/>
</dbReference>
<gene>
    <name evidence="2" type="ORF">NEISICOT_01691</name>
</gene>
<evidence type="ECO:0000313" key="2">
    <source>
        <dbReference type="EMBL" id="EET44473.1"/>
    </source>
</evidence>
<dbReference type="Proteomes" id="UP000005365">
    <property type="component" value="Unassembled WGS sequence"/>
</dbReference>
<name>C6M592_NEISI</name>
<sequence length="45" mass="5205">MCGLSKLLPFPPKPKGRLNPIFRRPFATLPNKNSHYPLPKHRPNQ</sequence>
<comment type="caution">
    <text evidence="2">The sequence shown here is derived from an EMBL/GenBank/DDBJ whole genome shotgun (WGS) entry which is preliminary data.</text>
</comment>
<dbReference type="AlphaFoldDB" id="C6M592"/>
<reference evidence="2" key="1">
    <citation type="submission" date="2009-07" db="EMBL/GenBank/DDBJ databases">
        <authorList>
            <person name="Weinstock G."/>
            <person name="Sodergren E."/>
            <person name="Clifton S."/>
            <person name="Fulton L."/>
            <person name="Fulton B."/>
            <person name="Courtney L."/>
            <person name="Fronick C."/>
            <person name="Harrison M."/>
            <person name="Strong C."/>
            <person name="Farmer C."/>
            <person name="Delahaunty K."/>
            <person name="Markovic C."/>
            <person name="Hall O."/>
            <person name="Minx P."/>
            <person name="Tomlinson C."/>
            <person name="Mitreva M."/>
            <person name="Nelson J."/>
            <person name="Hou S."/>
            <person name="Wollam A."/>
            <person name="Pepin K.H."/>
            <person name="Johnson M."/>
            <person name="Bhonagiri V."/>
            <person name="Nash W.E."/>
            <person name="Warren W."/>
            <person name="Chinwalla A."/>
            <person name="Mardis E.R."/>
            <person name="Wilson R.K."/>
        </authorList>
    </citation>
    <scope>NUCLEOTIDE SEQUENCE [LARGE SCALE GENOMIC DNA]</scope>
    <source>
        <strain evidence="2">ATCC 29256</strain>
    </source>
</reference>
<accession>C6M592</accession>
<proteinExistence type="predicted"/>
<evidence type="ECO:0000256" key="1">
    <source>
        <dbReference type="SAM" id="MobiDB-lite"/>
    </source>
</evidence>
<evidence type="ECO:0000313" key="3">
    <source>
        <dbReference type="Proteomes" id="UP000005365"/>
    </source>
</evidence>
<feature type="region of interest" description="Disordered" evidence="1">
    <location>
        <begin position="1"/>
        <end position="45"/>
    </location>
</feature>